<dbReference type="GO" id="GO:0005765">
    <property type="term" value="C:lysosomal membrane"/>
    <property type="evidence" value="ECO:0007669"/>
    <property type="project" value="TreeGrafter"/>
</dbReference>
<gene>
    <name evidence="11" type="ORF">CHIRRI_LOCUS14472</name>
</gene>
<evidence type="ECO:0000256" key="7">
    <source>
        <dbReference type="ARBA" id="ARBA00022989"/>
    </source>
</evidence>
<accession>A0A9N9X135</accession>
<feature type="transmembrane region" description="Helical" evidence="10">
    <location>
        <begin position="213"/>
        <end position="234"/>
    </location>
</feature>
<keyword evidence="7 10" id="KW-1133">Transmembrane helix</keyword>
<dbReference type="SMART" id="SM00679">
    <property type="entry name" value="CTNS"/>
    <property type="match status" value="2"/>
</dbReference>
<feature type="transmembrane region" description="Helical" evidence="10">
    <location>
        <begin position="104"/>
        <end position="125"/>
    </location>
</feature>
<reference evidence="11" key="2">
    <citation type="submission" date="2022-10" db="EMBL/GenBank/DDBJ databases">
        <authorList>
            <consortium name="ENA_rothamsted_submissions"/>
            <consortium name="culmorum"/>
            <person name="King R."/>
        </authorList>
    </citation>
    <scope>NUCLEOTIDE SEQUENCE</scope>
</reference>
<comment type="similarity">
    <text evidence="2">Belongs to the cystinosin family.</text>
</comment>
<dbReference type="Proteomes" id="UP001153620">
    <property type="component" value="Chromosome 4"/>
</dbReference>
<keyword evidence="8 10" id="KW-0472">Membrane</keyword>
<dbReference type="AlphaFoldDB" id="A0A9N9X135"/>
<name>A0A9N9X135_9DIPT</name>
<evidence type="ECO:0000313" key="11">
    <source>
        <dbReference type="EMBL" id="CAG9811665.1"/>
    </source>
</evidence>
<keyword evidence="4" id="KW-0433">Leucine-rich repeat</keyword>
<dbReference type="PROSITE" id="PS51450">
    <property type="entry name" value="LRR"/>
    <property type="match status" value="2"/>
</dbReference>
<evidence type="ECO:0000256" key="6">
    <source>
        <dbReference type="ARBA" id="ARBA00022737"/>
    </source>
</evidence>
<dbReference type="SUPFAM" id="SSF52058">
    <property type="entry name" value="L domain-like"/>
    <property type="match status" value="2"/>
</dbReference>
<dbReference type="Gene3D" id="1.20.1280.290">
    <property type="match status" value="1"/>
</dbReference>
<evidence type="ECO:0000256" key="1">
    <source>
        <dbReference type="ARBA" id="ARBA00004127"/>
    </source>
</evidence>
<dbReference type="Pfam" id="PF04193">
    <property type="entry name" value="PQ-loop"/>
    <property type="match status" value="2"/>
</dbReference>
<evidence type="ECO:0000256" key="5">
    <source>
        <dbReference type="ARBA" id="ARBA00022692"/>
    </source>
</evidence>
<sequence>MSAPDVLIVGESGRIELKLTSPLNQSASITFLNDQENLLEWSPKSILIPQNSPASNFTIKIEALKAGRAEVTGISNPKHLISDSNLSFKITIGNSRELISTSFVVGWAYFLAWSICSYPQIWLNYKRKSVVGLSFDFLALNIIGHVSYTIFNLCFYFSEFFQDEYFTRFPNGQTPVLLNDVFSTSHSLLVCLVMIFQCFVYQNGKQSISYITWTLLGAFMTIVGVNVFFCSVGALHWLDILYTLSYIKLAVTLTKYIPQAVLNCRRKSTVGWSIERVLLDLIGGVLSILQMLINAYNYAADEQCSYGYESGLGITVGYNKLYTCDVINTTEIIHMNWHRPGRTDYDVKYVQIQFDGFYEEFDQFYCFSFENLEQFGISGTKIQKFGPNFFKDCNNLKHISISSNGVKELPADLLLGTSILDQLDITNNDFEILPEAIFLNLNQLTHLHLDFNKIKDLPPKIFSSLSNLKLLSIRGNQITKLNPKWFENLQNLEFLQMNNNKVKELPDNTFVYLTGLTHLEFANNGLQTLNPNSFANLKSLKTLYLSENDITGFPKNVFKPLENLTFLWINDNKIKTIHSDSFGMHNNLVMSGMSNNKIEAIDEKFIDNVALTHMFLEGNICIKEGIKGSDRSVMKQKLKQCFENYQPRQDVGVDEECSFGYSSGSGLTLGYNDLYTCTVLNSTEPIQVNQHCPGKNDNDVKYVQNKYDGFYEDYNQFHCISFPNLEQFGIIKTQIRKFGPNFFKNCNNLRFIPISSNGLKELPEDFFAGTKNLGDLHISDNNFDTLPENIFSNLNELKFLSLEFNGIKNFPPKVFSSLTTMSFLVLSGNKITNGLKIFKIWNTHKLVTTILRNLQTTSLAHCTS</sequence>
<dbReference type="PANTHER" id="PTHR13131:SF5">
    <property type="entry name" value="CYSTINOSIN"/>
    <property type="match status" value="1"/>
</dbReference>
<dbReference type="InterPro" id="IPR001611">
    <property type="entry name" value="Leu-rich_rpt"/>
</dbReference>
<dbReference type="PANTHER" id="PTHR13131">
    <property type="entry name" value="CYSTINOSIN"/>
    <property type="match status" value="1"/>
</dbReference>
<dbReference type="Gene3D" id="3.80.10.10">
    <property type="entry name" value="Ribonuclease Inhibitor"/>
    <property type="match status" value="2"/>
</dbReference>
<dbReference type="OrthoDB" id="6022531at2759"/>
<dbReference type="EMBL" id="OU895880">
    <property type="protein sequence ID" value="CAG9811665.1"/>
    <property type="molecule type" value="Genomic_DNA"/>
</dbReference>
<dbReference type="FunFam" id="3.80.10.10:FF:001164">
    <property type="entry name" value="GH01279p"/>
    <property type="match status" value="1"/>
</dbReference>
<dbReference type="InterPro" id="IPR032675">
    <property type="entry name" value="LRR_dom_sf"/>
</dbReference>
<dbReference type="SMART" id="SM00364">
    <property type="entry name" value="LRR_BAC"/>
    <property type="match status" value="7"/>
</dbReference>
<keyword evidence="5 10" id="KW-0812">Transmembrane</keyword>
<dbReference type="InterPro" id="IPR006603">
    <property type="entry name" value="PQ-loop_rpt"/>
</dbReference>
<comment type="catalytic activity">
    <reaction evidence="9">
        <text>L-cystine(out) + H(+)(out) = L-cystine(in) + H(+)(in)</text>
        <dbReference type="Rhea" id="RHEA:66172"/>
        <dbReference type="ChEBI" id="CHEBI:15378"/>
        <dbReference type="ChEBI" id="CHEBI:35491"/>
    </reaction>
    <physiologicalReaction direction="left-to-right" evidence="9">
        <dbReference type="Rhea" id="RHEA:66173"/>
    </physiologicalReaction>
</comment>
<keyword evidence="12" id="KW-1185">Reference proteome</keyword>
<organism evidence="11 12">
    <name type="scientific">Chironomus riparius</name>
    <dbReference type="NCBI Taxonomy" id="315576"/>
    <lineage>
        <taxon>Eukaryota</taxon>
        <taxon>Metazoa</taxon>
        <taxon>Ecdysozoa</taxon>
        <taxon>Arthropoda</taxon>
        <taxon>Hexapoda</taxon>
        <taxon>Insecta</taxon>
        <taxon>Pterygota</taxon>
        <taxon>Neoptera</taxon>
        <taxon>Endopterygota</taxon>
        <taxon>Diptera</taxon>
        <taxon>Nematocera</taxon>
        <taxon>Chironomoidea</taxon>
        <taxon>Chironomidae</taxon>
        <taxon>Chironominae</taxon>
        <taxon>Chironomus</taxon>
    </lineage>
</organism>
<evidence type="ECO:0000313" key="12">
    <source>
        <dbReference type="Proteomes" id="UP001153620"/>
    </source>
</evidence>
<evidence type="ECO:0000256" key="8">
    <source>
        <dbReference type="ARBA" id="ARBA00023136"/>
    </source>
</evidence>
<proteinExistence type="inferred from homology"/>
<keyword evidence="3" id="KW-0813">Transport</keyword>
<dbReference type="GO" id="GO:0012505">
    <property type="term" value="C:endomembrane system"/>
    <property type="evidence" value="ECO:0007669"/>
    <property type="project" value="UniProtKB-SubCell"/>
</dbReference>
<dbReference type="SMART" id="SM00369">
    <property type="entry name" value="LRR_TYP"/>
    <property type="match status" value="11"/>
</dbReference>
<dbReference type="SMART" id="SM00365">
    <property type="entry name" value="LRR_SD22"/>
    <property type="match status" value="4"/>
</dbReference>
<evidence type="ECO:0000256" key="2">
    <source>
        <dbReference type="ARBA" id="ARBA00006855"/>
    </source>
</evidence>
<evidence type="ECO:0000256" key="9">
    <source>
        <dbReference type="ARBA" id="ARBA00048473"/>
    </source>
</evidence>
<evidence type="ECO:0000256" key="10">
    <source>
        <dbReference type="SAM" id="Phobius"/>
    </source>
</evidence>
<feature type="transmembrane region" description="Helical" evidence="10">
    <location>
        <begin position="181"/>
        <end position="201"/>
    </location>
</feature>
<dbReference type="Pfam" id="PF13855">
    <property type="entry name" value="LRR_8"/>
    <property type="match status" value="4"/>
</dbReference>
<dbReference type="InterPro" id="IPR005282">
    <property type="entry name" value="LC_transporter"/>
</dbReference>
<feature type="transmembrane region" description="Helical" evidence="10">
    <location>
        <begin position="137"/>
        <end position="161"/>
    </location>
</feature>
<dbReference type="GO" id="GO:0015184">
    <property type="term" value="F:L-cystine transmembrane transporter activity"/>
    <property type="evidence" value="ECO:0007669"/>
    <property type="project" value="TreeGrafter"/>
</dbReference>
<reference evidence="11" key="1">
    <citation type="submission" date="2022-01" db="EMBL/GenBank/DDBJ databases">
        <authorList>
            <person name="King R."/>
        </authorList>
    </citation>
    <scope>NUCLEOTIDE SEQUENCE</scope>
</reference>
<dbReference type="InterPro" id="IPR003591">
    <property type="entry name" value="Leu-rich_rpt_typical-subtyp"/>
</dbReference>
<protein>
    <submittedName>
        <fullName evidence="11">Uncharacterized protein</fullName>
    </submittedName>
</protein>
<evidence type="ECO:0000256" key="3">
    <source>
        <dbReference type="ARBA" id="ARBA00022448"/>
    </source>
</evidence>
<dbReference type="Pfam" id="PF00560">
    <property type="entry name" value="LRR_1"/>
    <property type="match status" value="1"/>
</dbReference>
<evidence type="ECO:0000256" key="4">
    <source>
        <dbReference type="ARBA" id="ARBA00022614"/>
    </source>
</evidence>
<comment type="subcellular location">
    <subcellularLocation>
        <location evidence="1">Endomembrane system</location>
        <topology evidence="1">Multi-pass membrane protein</topology>
    </subcellularLocation>
</comment>
<keyword evidence="6" id="KW-0677">Repeat</keyword>